<dbReference type="AlphaFoldDB" id="D0MK15"/>
<reference evidence="1 2" key="1">
    <citation type="journal article" date="2009" name="Stand. Genomic Sci.">
        <title>Complete genome sequence of Rhodothermus marinus type strain (R-10).</title>
        <authorList>
            <person name="Nolan M."/>
            <person name="Tindall B.J."/>
            <person name="Pomrenke H."/>
            <person name="Lapidus A."/>
            <person name="Copeland A."/>
            <person name="Glavina Del Rio T."/>
            <person name="Lucas S."/>
            <person name="Chen F."/>
            <person name="Tice H."/>
            <person name="Cheng J.F."/>
            <person name="Saunders E."/>
            <person name="Han C."/>
            <person name="Bruce D."/>
            <person name="Goodwin L."/>
            <person name="Chain P."/>
            <person name="Pitluck S."/>
            <person name="Ovchinikova G."/>
            <person name="Pati A."/>
            <person name="Ivanova N."/>
            <person name="Mavromatis K."/>
            <person name="Chen A."/>
            <person name="Palaniappan K."/>
            <person name="Land M."/>
            <person name="Hauser L."/>
            <person name="Chang Y.J."/>
            <person name="Jeffries C.D."/>
            <person name="Brettin T."/>
            <person name="Goker M."/>
            <person name="Bristow J."/>
            <person name="Eisen J.A."/>
            <person name="Markowitz V."/>
            <person name="Hugenholtz P."/>
            <person name="Kyrpides N.C."/>
            <person name="Klenk H.P."/>
            <person name="Detter J.C."/>
        </authorList>
    </citation>
    <scope>NUCLEOTIDE SEQUENCE [LARGE SCALE GENOMIC DNA]</scope>
    <source>
        <strain evidence="2">ATCC 43812 / DSM 4252 / R-10</strain>
    </source>
</reference>
<protein>
    <recommendedName>
        <fullName evidence="3">DUF4295 domain-containing protein</fullName>
    </recommendedName>
</protein>
<dbReference type="STRING" id="518766.Rmar_0019"/>
<dbReference type="Proteomes" id="UP000002221">
    <property type="component" value="Chromosome"/>
</dbReference>
<evidence type="ECO:0008006" key="3">
    <source>
        <dbReference type="Google" id="ProtNLM"/>
    </source>
</evidence>
<evidence type="ECO:0000313" key="2">
    <source>
        <dbReference type="Proteomes" id="UP000002221"/>
    </source>
</evidence>
<gene>
    <name evidence="1" type="ordered locus">Rmar_0019</name>
</gene>
<evidence type="ECO:0000313" key="1">
    <source>
        <dbReference type="EMBL" id="ACY46928.1"/>
    </source>
</evidence>
<proteinExistence type="predicted"/>
<name>D0MK15_RHOM4</name>
<organism evidence="1 2">
    <name type="scientific">Rhodothermus marinus (strain ATCC 43812 / DSM 4252 / R-10)</name>
    <name type="common">Rhodothermus obamensis</name>
    <dbReference type="NCBI Taxonomy" id="518766"/>
    <lineage>
        <taxon>Bacteria</taxon>
        <taxon>Pseudomonadati</taxon>
        <taxon>Rhodothermota</taxon>
        <taxon>Rhodothermia</taxon>
        <taxon>Rhodothermales</taxon>
        <taxon>Rhodothermaceae</taxon>
        <taxon>Rhodothermus</taxon>
    </lineage>
</organism>
<dbReference type="RefSeq" id="WP_012842540.1">
    <property type="nucleotide sequence ID" value="NC_013501.1"/>
</dbReference>
<dbReference type="HOGENOM" id="CLU_3047431_0_0_10"/>
<keyword evidence="2" id="KW-1185">Reference proteome</keyword>
<dbReference type="OrthoDB" id="1494985at2"/>
<accession>D0MK15</accession>
<dbReference type="KEGG" id="rmr:Rmar_0019"/>
<dbReference type="EMBL" id="CP001807">
    <property type="protein sequence ID" value="ACY46928.1"/>
    <property type="molecule type" value="Genomic_DNA"/>
</dbReference>
<sequence length="54" mass="6208">MAKVSKNQRTDRVKNRQQVKMAKIVVAEKKPNGQYRFRERIVPLEAVNQAVQAG</sequence>